<dbReference type="EMBL" id="OOIN01000001">
    <property type="protein sequence ID" value="SPO19931.1"/>
    <property type="molecule type" value="Genomic_DNA"/>
</dbReference>
<name>A0A5C3DRT8_9BASI</name>
<evidence type="ECO:0000313" key="23">
    <source>
        <dbReference type="Proteomes" id="UP000324022"/>
    </source>
</evidence>
<dbReference type="GO" id="GO:0032585">
    <property type="term" value="C:multivesicular body membrane"/>
    <property type="evidence" value="ECO:0007669"/>
    <property type="project" value="UniProtKB-SubCell"/>
</dbReference>
<evidence type="ECO:0000256" key="10">
    <source>
        <dbReference type="ARBA" id="ARBA00022963"/>
    </source>
</evidence>
<sequence length="536" mass="59139">MASHRPTLKLRSTQRSWLLLVACLLLSVWTANAVMVEGLIPPRSQASPSTFDQPFALSSYLQRVFGSSIRSFFDANQSKTAGIKTFGLREAYHQGIGDKAHERAKTRFDFSITADHIQAKQADLNYIPAIKTVRQRITRAKDPNRYLEVRGQSYKDAMCAASTELDWEDVDVEAPDVTDRTTVLAFAKMAASAYKNDTSDWDGMGGFEPTNPFGWEGDGIRGHIFTTHDNDTIVVALKGTSNAFLGGGDTARRDKTNDNLLFSCCCARVSWSWTTVCDCYQGHGDTCGQTCVERALIEKSLYYPAITDLFNNISYAYPDSQVWITGHSLGGALSSLLGMTFGVPTVTFQAPGERMAAMRLHLPLPPAKHPDEDPVAALPITHVYNNADPIATGQCNGAASLCSNFGYAMESKCHAGKSIVYDTMGKLGWSQSINQHRINTLVDDVLTEDWSDKVRKKKAKLRSAGVMDKPDGEVVGTKGWRWPWHRGEDADDGGDTDEDTDEDDKLAVPRARSEEKCRDCTNWHFTDDASDDEPSS</sequence>
<dbReference type="PANTHER" id="PTHR47175">
    <property type="entry name" value="LIPASE ATG15-RELATED"/>
    <property type="match status" value="1"/>
</dbReference>
<keyword evidence="23" id="KW-1185">Reference proteome</keyword>
<dbReference type="GO" id="GO:0005775">
    <property type="term" value="C:vacuolar lumen"/>
    <property type="evidence" value="ECO:0007669"/>
    <property type="project" value="TreeGrafter"/>
</dbReference>
<evidence type="ECO:0000256" key="11">
    <source>
        <dbReference type="ARBA" id="ARBA00022968"/>
    </source>
</evidence>
<evidence type="ECO:0000256" key="19">
    <source>
        <dbReference type="SAM" id="MobiDB-lite"/>
    </source>
</evidence>
<evidence type="ECO:0000256" key="14">
    <source>
        <dbReference type="ARBA" id="ARBA00023098"/>
    </source>
</evidence>
<comment type="subcellular location">
    <subcellularLocation>
        <location evidence="3">Endosome</location>
        <location evidence="3">Multivesicular body membrane</location>
        <topology evidence="3">Single-pass type II membrane protein</topology>
    </subcellularLocation>
    <subcellularLocation>
        <location evidence="2">Prevacuolar compartment membrane</location>
        <topology evidence="2">Single-pass type II membrane protein</topology>
    </subcellularLocation>
</comment>
<dbReference type="Pfam" id="PF01764">
    <property type="entry name" value="Lipase_3"/>
    <property type="match status" value="1"/>
</dbReference>
<evidence type="ECO:0000256" key="8">
    <source>
        <dbReference type="ARBA" id="ARBA00022753"/>
    </source>
</evidence>
<dbReference type="CDD" id="cd00519">
    <property type="entry name" value="Lipase_3"/>
    <property type="match status" value="1"/>
</dbReference>
<evidence type="ECO:0000256" key="7">
    <source>
        <dbReference type="ARBA" id="ARBA00022692"/>
    </source>
</evidence>
<keyword evidence="11" id="KW-0735">Signal-anchor</keyword>
<dbReference type="InterPro" id="IPR029058">
    <property type="entry name" value="AB_hydrolase_fold"/>
</dbReference>
<evidence type="ECO:0000256" key="13">
    <source>
        <dbReference type="ARBA" id="ARBA00023006"/>
    </source>
</evidence>
<reference evidence="22 23" key="1">
    <citation type="submission" date="2018-03" db="EMBL/GenBank/DDBJ databases">
        <authorList>
            <person name="Guldener U."/>
        </authorList>
    </citation>
    <scope>NUCLEOTIDE SEQUENCE [LARGE SCALE GENOMIC DNA]</scope>
    <source>
        <strain evidence="22 23">NBRC100155</strain>
    </source>
</reference>
<keyword evidence="9" id="KW-0378">Hydrolase</keyword>
<keyword evidence="16" id="KW-0325">Glycoprotein</keyword>
<keyword evidence="15" id="KW-0472">Membrane</keyword>
<keyword evidence="20" id="KW-0732">Signal</keyword>
<dbReference type="OrthoDB" id="58570at2759"/>
<dbReference type="SUPFAM" id="SSF53474">
    <property type="entry name" value="alpha/beta-Hydrolases"/>
    <property type="match status" value="1"/>
</dbReference>
<dbReference type="GO" id="GO:0034727">
    <property type="term" value="P:piecemeal microautophagy of the nucleus"/>
    <property type="evidence" value="ECO:0007669"/>
    <property type="project" value="TreeGrafter"/>
</dbReference>
<evidence type="ECO:0000256" key="16">
    <source>
        <dbReference type="ARBA" id="ARBA00023180"/>
    </source>
</evidence>
<dbReference type="InterPro" id="IPR050805">
    <property type="entry name" value="ATG15_Lipase"/>
</dbReference>
<keyword evidence="13" id="KW-0072">Autophagy</keyword>
<dbReference type="EC" id="3.1.1.3" evidence="6"/>
<keyword evidence="7" id="KW-0812">Transmembrane</keyword>
<evidence type="ECO:0000256" key="17">
    <source>
        <dbReference type="ARBA" id="ARBA00024663"/>
    </source>
</evidence>
<dbReference type="GO" id="GO:0046461">
    <property type="term" value="P:neutral lipid catabolic process"/>
    <property type="evidence" value="ECO:0007669"/>
    <property type="project" value="TreeGrafter"/>
</dbReference>
<evidence type="ECO:0000256" key="6">
    <source>
        <dbReference type="ARBA" id="ARBA00013279"/>
    </source>
</evidence>
<evidence type="ECO:0000256" key="15">
    <source>
        <dbReference type="ARBA" id="ARBA00023136"/>
    </source>
</evidence>
<dbReference type="GO" id="GO:0034496">
    <property type="term" value="P:multivesicular body membrane disassembly"/>
    <property type="evidence" value="ECO:0007669"/>
    <property type="project" value="TreeGrafter"/>
</dbReference>
<dbReference type="Proteomes" id="UP000324022">
    <property type="component" value="Unassembled WGS sequence"/>
</dbReference>
<keyword evidence="8" id="KW-0967">Endosome</keyword>
<keyword evidence="10" id="KW-0442">Lipid degradation</keyword>
<dbReference type="GO" id="GO:0004620">
    <property type="term" value="F:phospholipase activity"/>
    <property type="evidence" value="ECO:0007669"/>
    <property type="project" value="TreeGrafter"/>
</dbReference>
<proteinExistence type="inferred from homology"/>
<evidence type="ECO:0000313" key="22">
    <source>
        <dbReference type="EMBL" id="SPO19931.1"/>
    </source>
</evidence>
<feature type="chain" id="PRO_5022701368" description="triacylglycerol lipase" evidence="20">
    <location>
        <begin position="34"/>
        <end position="536"/>
    </location>
</feature>
<evidence type="ECO:0000256" key="3">
    <source>
        <dbReference type="ARBA" id="ARBA00004343"/>
    </source>
</evidence>
<protein>
    <recommendedName>
        <fullName evidence="6">triacylglycerol lipase</fullName>
        <ecNumber evidence="6">3.1.1.3</ecNumber>
    </recommendedName>
    <alternativeName>
        <fullName evidence="18">Autophagy-related protein 15</fullName>
    </alternativeName>
</protein>
<dbReference type="InterPro" id="IPR002921">
    <property type="entry name" value="Fungal_lipase-type"/>
</dbReference>
<feature type="domain" description="Fungal lipase-type" evidence="21">
    <location>
        <begin position="303"/>
        <end position="339"/>
    </location>
</feature>
<evidence type="ECO:0000256" key="2">
    <source>
        <dbReference type="ARBA" id="ARBA00004270"/>
    </source>
</evidence>
<dbReference type="GO" id="GO:0006660">
    <property type="term" value="P:phosphatidylserine catabolic process"/>
    <property type="evidence" value="ECO:0007669"/>
    <property type="project" value="TreeGrafter"/>
</dbReference>
<evidence type="ECO:0000256" key="18">
    <source>
        <dbReference type="ARBA" id="ARBA00029828"/>
    </source>
</evidence>
<accession>A0A5C3DRT8</accession>
<evidence type="ECO:0000256" key="1">
    <source>
        <dbReference type="ARBA" id="ARBA00001024"/>
    </source>
</evidence>
<feature type="compositionally biased region" description="Basic and acidic residues" evidence="19">
    <location>
        <begin position="505"/>
        <end position="527"/>
    </location>
</feature>
<dbReference type="GO" id="GO:0004806">
    <property type="term" value="F:triacylglycerol lipase activity"/>
    <property type="evidence" value="ECO:0007669"/>
    <property type="project" value="UniProtKB-EC"/>
</dbReference>
<feature type="region of interest" description="Disordered" evidence="19">
    <location>
        <begin position="468"/>
        <end position="536"/>
    </location>
</feature>
<comment type="similarity">
    <text evidence="4">Belongs to the AB hydrolase superfamily. Lipase family.</text>
</comment>
<dbReference type="FunFam" id="3.40.50.1820:FF:000129">
    <property type="entry name" value="Autophagy related lipase Atg15, putative"/>
    <property type="match status" value="1"/>
</dbReference>
<gene>
    <name evidence="22" type="ORF">UTRI_00321_B</name>
</gene>
<keyword evidence="12" id="KW-1133">Transmembrane helix</keyword>
<evidence type="ECO:0000256" key="4">
    <source>
        <dbReference type="ARBA" id="ARBA00010701"/>
    </source>
</evidence>
<dbReference type="PANTHER" id="PTHR47175:SF2">
    <property type="entry name" value="LIPASE ATG15-RELATED"/>
    <property type="match status" value="1"/>
</dbReference>
<keyword evidence="14" id="KW-0443">Lipid metabolism</keyword>
<evidence type="ECO:0000256" key="5">
    <source>
        <dbReference type="ARBA" id="ARBA00011137"/>
    </source>
</evidence>
<comment type="function">
    <text evidence="17">Lipase which is essential for lysis of subvacuolar cytoplasm to vacuole targeted bodies and intravacuolar autophagic bodies. Involved in the lysis of intravacuolar multivesicular body (MVB) vesicles. The intravacuolar membrane disintegration by ATG15 is critical to life span extension.</text>
</comment>
<feature type="compositionally biased region" description="Acidic residues" evidence="19">
    <location>
        <begin position="489"/>
        <end position="504"/>
    </location>
</feature>
<dbReference type="Gene3D" id="3.40.50.1820">
    <property type="entry name" value="alpha/beta hydrolase"/>
    <property type="match status" value="1"/>
</dbReference>
<feature type="signal peptide" evidence="20">
    <location>
        <begin position="1"/>
        <end position="33"/>
    </location>
</feature>
<dbReference type="AlphaFoldDB" id="A0A5C3DRT8"/>
<evidence type="ECO:0000256" key="12">
    <source>
        <dbReference type="ARBA" id="ARBA00022989"/>
    </source>
</evidence>
<organism evidence="22 23">
    <name type="scientific">Ustilago trichophora</name>
    <dbReference type="NCBI Taxonomy" id="86804"/>
    <lineage>
        <taxon>Eukaryota</taxon>
        <taxon>Fungi</taxon>
        <taxon>Dikarya</taxon>
        <taxon>Basidiomycota</taxon>
        <taxon>Ustilaginomycotina</taxon>
        <taxon>Ustilaginomycetes</taxon>
        <taxon>Ustilaginales</taxon>
        <taxon>Ustilaginaceae</taxon>
        <taxon>Ustilago</taxon>
    </lineage>
</organism>
<comment type="subunit">
    <text evidence="5">Binds to both phosphatidylinositol (PI) and phosphatidylinositol 3,5-bisphosphate (PIP2).</text>
</comment>
<evidence type="ECO:0000256" key="20">
    <source>
        <dbReference type="SAM" id="SignalP"/>
    </source>
</evidence>
<evidence type="ECO:0000256" key="9">
    <source>
        <dbReference type="ARBA" id="ARBA00022801"/>
    </source>
</evidence>
<comment type="catalytic activity">
    <reaction evidence="1">
        <text>a triacylglycerol + H2O = a diacylglycerol + a fatty acid + H(+)</text>
        <dbReference type="Rhea" id="RHEA:12044"/>
        <dbReference type="ChEBI" id="CHEBI:15377"/>
        <dbReference type="ChEBI" id="CHEBI:15378"/>
        <dbReference type="ChEBI" id="CHEBI:17855"/>
        <dbReference type="ChEBI" id="CHEBI:18035"/>
        <dbReference type="ChEBI" id="CHEBI:28868"/>
        <dbReference type="EC" id="3.1.1.3"/>
    </reaction>
</comment>
<evidence type="ECO:0000259" key="21">
    <source>
        <dbReference type="Pfam" id="PF01764"/>
    </source>
</evidence>